<dbReference type="AlphaFoldDB" id="X1REG4"/>
<evidence type="ECO:0000256" key="1">
    <source>
        <dbReference type="ARBA" id="ARBA00022884"/>
    </source>
</evidence>
<dbReference type="InterPro" id="IPR004088">
    <property type="entry name" value="KH_dom_type_1"/>
</dbReference>
<dbReference type="InterPro" id="IPR036612">
    <property type="entry name" value="KH_dom_type_1_sf"/>
</dbReference>
<dbReference type="InterPro" id="IPR022711">
    <property type="entry name" value="RNase_Y_N"/>
</dbReference>
<dbReference type="PANTHER" id="PTHR12826">
    <property type="entry name" value="RIBONUCLEASE Y"/>
    <property type="match status" value="1"/>
</dbReference>
<evidence type="ECO:0000313" key="5">
    <source>
        <dbReference type="EMBL" id="GAI78978.1"/>
    </source>
</evidence>
<feature type="domain" description="K Homology" evidence="3">
    <location>
        <begin position="153"/>
        <end position="194"/>
    </location>
</feature>
<evidence type="ECO:0000256" key="2">
    <source>
        <dbReference type="SAM" id="MobiDB-lite"/>
    </source>
</evidence>
<dbReference type="Gene3D" id="3.30.310.210">
    <property type="match status" value="1"/>
</dbReference>
<gene>
    <name evidence="5" type="ORF">S12H4_13981</name>
</gene>
<dbReference type="SUPFAM" id="SSF54791">
    <property type="entry name" value="Eukaryotic type KH-domain (KH-domain type I)"/>
    <property type="match status" value="1"/>
</dbReference>
<dbReference type="PANTHER" id="PTHR12826:SF15">
    <property type="entry name" value="RIBONUCLEASE Y"/>
    <property type="match status" value="1"/>
</dbReference>
<evidence type="ECO:0000259" key="3">
    <source>
        <dbReference type="Pfam" id="PF00013"/>
    </source>
</evidence>
<reference evidence="5" key="1">
    <citation type="journal article" date="2014" name="Front. Microbiol.">
        <title>High frequency of phylogenetically diverse reductive dehalogenase-homologous genes in deep subseafloor sedimentary metagenomes.</title>
        <authorList>
            <person name="Kawai M."/>
            <person name="Futagami T."/>
            <person name="Toyoda A."/>
            <person name="Takaki Y."/>
            <person name="Nishi S."/>
            <person name="Hori S."/>
            <person name="Arai W."/>
            <person name="Tsubouchi T."/>
            <person name="Morono Y."/>
            <person name="Uchiyama I."/>
            <person name="Ito T."/>
            <person name="Fujiyama A."/>
            <person name="Inagaki F."/>
            <person name="Takami H."/>
        </authorList>
    </citation>
    <scope>NUCLEOTIDE SEQUENCE</scope>
    <source>
        <strain evidence="5">Expedition CK06-06</strain>
    </source>
</reference>
<feature type="non-terminal residue" evidence="5">
    <location>
        <position position="1"/>
    </location>
</feature>
<feature type="region of interest" description="Disordered" evidence="2">
    <location>
        <begin position="48"/>
        <end position="71"/>
    </location>
</feature>
<sequence>ERAEKEVREIRSETEGELDDRRQQLIDLEKRVADREDILGNKLTEFDEKETEVKKKEEELATEQESLEELRVEEEGKLTEIAGLSSEQAEARVLELAEQRTQELIVQRVRKLEKEGEKQLDDKARDILSTIIQRYASSHVSETTTSHVHVEDENLIGRVIGKEGRNIQHLERLTGCEIIVDETPNSIMVSGFSPLSPLPPSVFSLSPPPALPVDSICSPCFCWLY</sequence>
<proteinExistence type="predicted"/>
<organism evidence="5">
    <name type="scientific">marine sediment metagenome</name>
    <dbReference type="NCBI Taxonomy" id="412755"/>
    <lineage>
        <taxon>unclassified sequences</taxon>
        <taxon>metagenomes</taxon>
        <taxon>ecological metagenomes</taxon>
    </lineage>
</organism>
<dbReference type="Pfam" id="PF12072">
    <property type="entry name" value="RNase_Y_N"/>
    <property type="match status" value="1"/>
</dbReference>
<dbReference type="Pfam" id="PF00013">
    <property type="entry name" value="KH_1"/>
    <property type="match status" value="1"/>
</dbReference>
<accession>X1REG4</accession>
<evidence type="ECO:0008006" key="6">
    <source>
        <dbReference type="Google" id="ProtNLM"/>
    </source>
</evidence>
<evidence type="ECO:0000259" key="4">
    <source>
        <dbReference type="Pfam" id="PF12072"/>
    </source>
</evidence>
<comment type="caution">
    <text evidence="5">The sequence shown here is derived from an EMBL/GenBank/DDBJ whole genome shotgun (WGS) entry which is preliminary data.</text>
</comment>
<name>X1REG4_9ZZZZ</name>
<dbReference type="PROSITE" id="PS50084">
    <property type="entry name" value="KH_TYPE_1"/>
    <property type="match status" value="1"/>
</dbReference>
<protein>
    <recommendedName>
        <fullName evidence="6">K Homology domain-containing protein</fullName>
    </recommendedName>
</protein>
<keyword evidence="1" id="KW-0694">RNA-binding</keyword>
<dbReference type="EMBL" id="BARW01006659">
    <property type="protein sequence ID" value="GAI78978.1"/>
    <property type="molecule type" value="Genomic_DNA"/>
</dbReference>
<feature type="domain" description="Ribonuclease Y N-terminal" evidence="4">
    <location>
        <begin position="3"/>
        <end position="139"/>
    </location>
</feature>
<dbReference type="GO" id="GO:0003723">
    <property type="term" value="F:RNA binding"/>
    <property type="evidence" value="ECO:0007669"/>
    <property type="project" value="UniProtKB-KW"/>
</dbReference>